<dbReference type="EMBL" id="KQ484786">
    <property type="protein sequence ID" value="KYP33752.1"/>
    <property type="molecule type" value="Genomic_DNA"/>
</dbReference>
<dbReference type="PANTHER" id="PTHR35046:SF9">
    <property type="entry name" value="RNA-DIRECTED DNA POLYMERASE"/>
    <property type="match status" value="1"/>
</dbReference>
<evidence type="ECO:0000313" key="9">
    <source>
        <dbReference type="Proteomes" id="UP000075243"/>
    </source>
</evidence>
<dbReference type="InterPro" id="IPR041373">
    <property type="entry name" value="RT_RNaseH"/>
</dbReference>
<dbReference type="PANTHER" id="PTHR35046">
    <property type="entry name" value="ZINC KNUCKLE (CCHC-TYPE) FAMILY PROTEIN"/>
    <property type="match status" value="1"/>
</dbReference>
<organism evidence="8 9">
    <name type="scientific">Cajanus cajan</name>
    <name type="common">Pigeon pea</name>
    <name type="synonym">Cajanus indicus</name>
    <dbReference type="NCBI Taxonomy" id="3821"/>
    <lineage>
        <taxon>Eukaryota</taxon>
        <taxon>Viridiplantae</taxon>
        <taxon>Streptophyta</taxon>
        <taxon>Embryophyta</taxon>
        <taxon>Tracheophyta</taxon>
        <taxon>Spermatophyta</taxon>
        <taxon>Magnoliopsida</taxon>
        <taxon>eudicotyledons</taxon>
        <taxon>Gunneridae</taxon>
        <taxon>Pentapetalae</taxon>
        <taxon>rosids</taxon>
        <taxon>fabids</taxon>
        <taxon>Fabales</taxon>
        <taxon>Fabaceae</taxon>
        <taxon>Papilionoideae</taxon>
        <taxon>50 kb inversion clade</taxon>
        <taxon>NPAAA clade</taxon>
        <taxon>indigoferoid/millettioid clade</taxon>
        <taxon>Phaseoleae</taxon>
        <taxon>Cajanus</taxon>
    </lineage>
</organism>
<keyword evidence="4" id="KW-0255">Endonuclease</keyword>
<sequence>MYWWTVQERDRRLHNDPPIRYWNDLKGSLRRVQKSLSPCAMSVLFMPKKDEKWMMCCDCKAINNITIEYRHPIPMLDDMLDELHGPTIYFVVYFDDILVYSKCLDDHLRHLKQVFLVLRKNTFFANVEKCHPIAYFSEKLHRASLNYPTYDKTLYALVRVLQTWEHYLVSKEFVIYSDHEFLKYLKGQGKLNKRHAKWVEHLEHLYHQIYTRHKNDARPLAKGPTTRAMARRIHEGWVNMESSGPKLIHSWVIS</sequence>
<dbReference type="InterPro" id="IPR043128">
    <property type="entry name" value="Rev_trsase/Diguanyl_cyclase"/>
</dbReference>
<accession>A0A151QTZ7</accession>
<dbReference type="GO" id="GO:0016787">
    <property type="term" value="F:hydrolase activity"/>
    <property type="evidence" value="ECO:0007669"/>
    <property type="project" value="UniProtKB-KW"/>
</dbReference>
<dbReference type="GO" id="GO:0004519">
    <property type="term" value="F:endonuclease activity"/>
    <property type="evidence" value="ECO:0007669"/>
    <property type="project" value="UniProtKB-KW"/>
</dbReference>
<keyword evidence="9" id="KW-1185">Reference proteome</keyword>
<dbReference type="Pfam" id="PF17917">
    <property type="entry name" value="RT_RNaseH"/>
    <property type="match status" value="1"/>
</dbReference>
<evidence type="ECO:0000256" key="1">
    <source>
        <dbReference type="ARBA" id="ARBA00022679"/>
    </source>
</evidence>
<dbReference type="Proteomes" id="UP000075243">
    <property type="component" value="Unassembled WGS sequence"/>
</dbReference>
<keyword evidence="5" id="KW-0378">Hydrolase</keyword>
<evidence type="ECO:0000256" key="3">
    <source>
        <dbReference type="ARBA" id="ARBA00022722"/>
    </source>
</evidence>
<gene>
    <name evidence="8" type="ORF">KK1_045370</name>
</gene>
<evidence type="ECO:0000256" key="2">
    <source>
        <dbReference type="ARBA" id="ARBA00022695"/>
    </source>
</evidence>
<keyword evidence="6" id="KW-0695">RNA-directed DNA polymerase</keyword>
<proteinExistence type="predicted"/>
<evidence type="ECO:0000256" key="6">
    <source>
        <dbReference type="ARBA" id="ARBA00022918"/>
    </source>
</evidence>
<dbReference type="Gene3D" id="3.10.10.10">
    <property type="entry name" value="HIV Type 1 Reverse Transcriptase, subunit A, domain 1"/>
    <property type="match status" value="1"/>
</dbReference>
<evidence type="ECO:0000313" key="8">
    <source>
        <dbReference type="EMBL" id="KYP33752.1"/>
    </source>
</evidence>
<evidence type="ECO:0000256" key="4">
    <source>
        <dbReference type="ARBA" id="ARBA00022759"/>
    </source>
</evidence>
<dbReference type="SUPFAM" id="SSF56672">
    <property type="entry name" value="DNA/RNA polymerases"/>
    <property type="match status" value="1"/>
</dbReference>
<dbReference type="GO" id="GO:0003964">
    <property type="term" value="F:RNA-directed DNA polymerase activity"/>
    <property type="evidence" value="ECO:0007669"/>
    <property type="project" value="UniProtKB-KW"/>
</dbReference>
<keyword evidence="3" id="KW-0540">Nuclease</keyword>
<evidence type="ECO:0000256" key="5">
    <source>
        <dbReference type="ARBA" id="ARBA00022801"/>
    </source>
</evidence>
<evidence type="ECO:0000259" key="7">
    <source>
        <dbReference type="Pfam" id="PF17917"/>
    </source>
</evidence>
<name>A0A151QTZ7_CAJCA</name>
<dbReference type="Gramene" id="C.cajan_46490.t">
    <property type="protein sequence ID" value="C.cajan_46490.t"/>
    <property type="gene ID" value="C.cajan_46490"/>
</dbReference>
<dbReference type="AlphaFoldDB" id="A0A151QTZ7"/>
<dbReference type="InterPro" id="IPR043502">
    <property type="entry name" value="DNA/RNA_pol_sf"/>
</dbReference>
<keyword evidence="1" id="KW-0808">Transferase</keyword>
<protein>
    <submittedName>
        <fullName evidence="8">Retrotransposable element Tf2</fullName>
    </submittedName>
</protein>
<reference evidence="8" key="1">
    <citation type="journal article" date="2012" name="Nat. Biotechnol.">
        <title>Draft genome sequence of pigeonpea (Cajanus cajan), an orphan legume crop of resource-poor farmers.</title>
        <authorList>
            <person name="Varshney R.K."/>
            <person name="Chen W."/>
            <person name="Li Y."/>
            <person name="Bharti A.K."/>
            <person name="Saxena R.K."/>
            <person name="Schlueter J.A."/>
            <person name="Donoghue M.T."/>
            <person name="Azam S."/>
            <person name="Fan G."/>
            <person name="Whaley A.M."/>
            <person name="Farmer A.D."/>
            <person name="Sheridan J."/>
            <person name="Iwata A."/>
            <person name="Tuteja R."/>
            <person name="Penmetsa R.V."/>
            <person name="Wu W."/>
            <person name="Upadhyaya H.D."/>
            <person name="Yang S.P."/>
            <person name="Shah T."/>
            <person name="Saxena K.B."/>
            <person name="Michael T."/>
            <person name="McCombie W.R."/>
            <person name="Yang B."/>
            <person name="Zhang G."/>
            <person name="Yang H."/>
            <person name="Wang J."/>
            <person name="Spillane C."/>
            <person name="Cook D.R."/>
            <person name="May G.D."/>
            <person name="Xu X."/>
            <person name="Jackson S.A."/>
        </authorList>
    </citation>
    <scope>NUCLEOTIDE SEQUENCE [LARGE SCALE GENOMIC DNA]</scope>
</reference>
<feature type="domain" description="Reverse transcriptase RNase H-like" evidence="7">
    <location>
        <begin position="128"/>
        <end position="204"/>
    </location>
</feature>
<keyword evidence="2" id="KW-0548">Nucleotidyltransferase</keyword>
<dbReference type="Gene3D" id="3.30.70.270">
    <property type="match status" value="2"/>
</dbReference>